<keyword evidence="4" id="KW-0548">Nucleotidyltransferase</keyword>
<keyword evidence="5" id="KW-1185">Reference proteome</keyword>
<dbReference type="Proteomes" id="UP001152795">
    <property type="component" value="Unassembled WGS sequence"/>
</dbReference>
<sequence>DQNISVIEVDDAHDADEEEILPEATFLNNPSETDNPETRVGGETGDPESTKMQDTEESDDLLYASLLFHEINAEYLSDEDTELIEEKVDESSPNDDEVVMDISDILQQIASANIENEKISKFSICRSAVDMGGPMREFFTLSLEAILSSKLFCGQEHSRLLSYDAKALKHDEYVMAGQLISMALVHAGVAPRCFSPVLFDSLIKGHAKVHVPIDAVYDLELQSTLKNLMSVESVDEANRLIADKKLEEIQELSGTLRVLRSISDVKDVEVKEQFILNNLHKIDVKKAAGLDNIPPRLLKDSANVIARPLTKIINVSLEQGTVPDHFKLAKVIPVFKKGQPENMDNYRLISVLPTVSKLLEKAVHEQLYTRFLTTNHLLNPYQCGFPAVQQCNVLMYADDTVLFFADMDSGVIQNVLTTELENLRAWLMENKLSLNRKKTETVLFGTNANLSKEDDYSDMETIKIPLPSGSLLLMSGASQSDWQHRVPKEYHNRGPRINLTFRNIIPFDT</sequence>
<gene>
    <name evidence="4" type="ORF">PACLA_8A063560</name>
</gene>
<feature type="domain" description="Alpha-ketoglutarate-dependent dioxygenase AlkB-like" evidence="3">
    <location>
        <begin position="445"/>
        <end position="502"/>
    </location>
</feature>
<dbReference type="InterPro" id="IPR037151">
    <property type="entry name" value="AlkB-like_sf"/>
</dbReference>
<evidence type="ECO:0000256" key="1">
    <source>
        <dbReference type="ARBA" id="ARBA00001954"/>
    </source>
</evidence>
<feature type="region of interest" description="Disordered" evidence="2">
    <location>
        <begin position="1"/>
        <end position="55"/>
    </location>
</feature>
<dbReference type="GO" id="GO:0004842">
    <property type="term" value="F:ubiquitin-protein transferase activity"/>
    <property type="evidence" value="ECO:0007669"/>
    <property type="project" value="InterPro"/>
</dbReference>
<evidence type="ECO:0000256" key="2">
    <source>
        <dbReference type="SAM" id="MobiDB-lite"/>
    </source>
</evidence>
<name>A0A6S7J8V8_PARCT</name>
<comment type="caution">
    <text evidence="4">The sequence shown here is derived from an EMBL/GenBank/DDBJ whole genome shotgun (WGS) entry which is preliminary data.</text>
</comment>
<dbReference type="Pfam" id="PF13532">
    <property type="entry name" value="2OG-FeII_Oxy_2"/>
    <property type="match status" value="1"/>
</dbReference>
<accession>A0A6S7J8V8</accession>
<keyword evidence="4" id="KW-0808">Transferase</keyword>
<dbReference type="SUPFAM" id="SSF51197">
    <property type="entry name" value="Clavaminate synthase-like"/>
    <property type="match status" value="1"/>
</dbReference>
<dbReference type="InterPro" id="IPR027450">
    <property type="entry name" value="AlkB-like"/>
</dbReference>
<proteinExistence type="predicted"/>
<evidence type="ECO:0000313" key="4">
    <source>
        <dbReference type="EMBL" id="CAB4026454.1"/>
    </source>
</evidence>
<dbReference type="PANTHER" id="PTHR33395">
    <property type="entry name" value="TRANSCRIPTASE, PUTATIVE-RELATED-RELATED"/>
    <property type="match status" value="1"/>
</dbReference>
<dbReference type="Gene3D" id="3.90.1750.10">
    <property type="entry name" value="Hect, E3 ligase catalytic domains"/>
    <property type="match status" value="1"/>
</dbReference>
<feature type="non-terminal residue" evidence="4">
    <location>
        <position position="1"/>
    </location>
</feature>
<dbReference type="InterPro" id="IPR035983">
    <property type="entry name" value="Hect_E3_ubiquitin_ligase"/>
</dbReference>
<keyword evidence="4" id="KW-0695">RNA-directed DNA polymerase</keyword>
<protein>
    <submittedName>
        <fullName evidence="4">RNA-directed DNA polymerase from mobile element jockey</fullName>
    </submittedName>
</protein>
<comment type="cofactor">
    <cofactor evidence="1">
        <name>Fe(2+)</name>
        <dbReference type="ChEBI" id="CHEBI:29033"/>
    </cofactor>
</comment>
<dbReference type="PANTHER" id="PTHR33395:SF22">
    <property type="entry name" value="REVERSE TRANSCRIPTASE DOMAIN-CONTAINING PROTEIN"/>
    <property type="match status" value="1"/>
</dbReference>
<dbReference type="Gene3D" id="2.60.120.590">
    <property type="entry name" value="Alpha-ketoglutarate-dependent dioxygenase AlkB-like"/>
    <property type="match status" value="1"/>
</dbReference>
<dbReference type="SUPFAM" id="SSF56204">
    <property type="entry name" value="Hect, E3 ligase catalytic domain"/>
    <property type="match status" value="1"/>
</dbReference>
<evidence type="ECO:0000259" key="3">
    <source>
        <dbReference type="Pfam" id="PF13532"/>
    </source>
</evidence>
<dbReference type="AlphaFoldDB" id="A0A6S7J8V8"/>
<feature type="compositionally biased region" description="Acidic residues" evidence="2">
    <location>
        <begin position="8"/>
        <end position="21"/>
    </location>
</feature>
<dbReference type="GO" id="GO:0003964">
    <property type="term" value="F:RNA-directed DNA polymerase activity"/>
    <property type="evidence" value="ECO:0007669"/>
    <property type="project" value="UniProtKB-KW"/>
</dbReference>
<organism evidence="4 5">
    <name type="scientific">Paramuricea clavata</name>
    <name type="common">Red gorgonian</name>
    <name type="synonym">Violescent sea-whip</name>
    <dbReference type="NCBI Taxonomy" id="317549"/>
    <lineage>
        <taxon>Eukaryota</taxon>
        <taxon>Metazoa</taxon>
        <taxon>Cnidaria</taxon>
        <taxon>Anthozoa</taxon>
        <taxon>Octocorallia</taxon>
        <taxon>Malacalcyonacea</taxon>
        <taxon>Plexauridae</taxon>
        <taxon>Paramuricea</taxon>
    </lineage>
</organism>
<dbReference type="EMBL" id="CACRXK020014209">
    <property type="protein sequence ID" value="CAB4026454.1"/>
    <property type="molecule type" value="Genomic_DNA"/>
</dbReference>
<evidence type="ECO:0000313" key="5">
    <source>
        <dbReference type="Proteomes" id="UP001152795"/>
    </source>
</evidence>
<reference evidence="4" key="1">
    <citation type="submission" date="2020-04" db="EMBL/GenBank/DDBJ databases">
        <authorList>
            <person name="Alioto T."/>
            <person name="Alioto T."/>
            <person name="Gomez Garrido J."/>
        </authorList>
    </citation>
    <scope>NUCLEOTIDE SEQUENCE</scope>
    <source>
        <strain evidence="4">A484AB</strain>
    </source>
</reference>